<organism evidence="1 2">
    <name type="scientific">Opisthorchis viverrini</name>
    <name type="common">Southeast Asian liver fluke</name>
    <dbReference type="NCBI Taxonomy" id="6198"/>
    <lineage>
        <taxon>Eukaryota</taxon>
        <taxon>Metazoa</taxon>
        <taxon>Spiralia</taxon>
        <taxon>Lophotrochozoa</taxon>
        <taxon>Platyhelminthes</taxon>
        <taxon>Trematoda</taxon>
        <taxon>Digenea</taxon>
        <taxon>Opisthorchiida</taxon>
        <taxon>Opisthorchiata</taxon>
        <taxon>Opisthorchiidae</taxon>
        <taxon>Opisthorchis</taxon>
    </lineage>
</organism>
<evidence type="ECO:0000313" key="2">
    <source>
        <dbReference type="Proteomes" id="UP000054324"/>
    </source>
</evidence>
<dbReference type="GeneID" id="20322195"/>
<dbReference type="Proteomes" id="UP000054324">
    <property type="component" value="Unassembled WGS sequence"/>
</dbReference>
<dbReference type="CTD" id="20322195"/>
<dbReference type="AlphaFoldDB" id="A0A074ZF68"/>
<dbReference type="KEGG" id="ovi:T265_08016"/>
<dbReference type="OrthoDB" id="16290at2759"/>
<reference evidence="1 2" key="1">
    <citation type="submission" date="2013-11" db="EMBL/GenBank/DDBJ databases">
        <title>Opisthorchis viverrini - life in the bile duct.</title>
        <authorList>
            <person name="Young N.D."/>
            <person name="Nagarajan N."/>
            <person name="Lin S.J."/>
            <person name="Korhonen P.K."/>
            <person name="Jex A.R."/>
            <person name="Hall R.S."/>
            <person name="Safavi-Hemami H."/>
            <person name="Kaewkong W."/>
            <person name="Bertrand D."/>
            <person name="Gao S."/>
            <person name="Seet Q."/>
            <person name="Wongkham S."/>
            <person name="Teh B.T."/>
            <person name="Wongkham C."/>
            <person name="Intapan P.M."/>
            <person name="Maleewong W."/>
            <person name="Yang X."/>
            <person name="Hu M."/>
            <person name="Wang Z."/>
            <person name="Hofmann A."/>
            <person name="Sternberg P.W."/>
            <person name="Tan P."/>
            <person name="Wang J."/>
            <person name="Gasser R.B."/>
        </authorList>
    </citation>
    <scope>NUCLEOTIDE SEQUENCE [LARGE SCALE GENOMIC DNA]</scope>
</reference>
<proteinExistence type="predicted"/>
<keyword evidence="2" id="KW-1185">Reference proteome</keyword>
<protein>
    <submittedName>
        <fullName evidence="1">Uncharacterized protein</fullName>
    </submittedName>
</protein>
<accession>A0A074ZF68</accession>
<dbReference type="RefSeq" id="XP_009171967.1">
    <property type="nucleotide sequence ID" value="XM_009173703.1"/>
</dbReference>
<gene>
    <name evidence="1" type="ORF">T265_08016</name>
</gene>
<dbReference type="EMBL" id="KL596816">
    <property type="protein sequence ID" value="KER24277.1"/>
    <property type="molecule type" value="Genomic_DNA"/>
</dbReference>
<sequence>MRRTKIARSLNGEELKKQCSRLSVAIPATSGYDGACRSLKHRIIRGLKNDRERCWIQKAQETEEAMAAPRFNQPVKRRQVSAKQYAKKTQWQFNPSIVLSGGLSTSRSGSIGLFQHNRRKNLNGTLTPTRHQQPESSVGYQYRNAARHQVRMVCTTRSSTKVARPWRTVTRAGILPGCPSLDRGSRVAEVGFEPRTFWSVNSRSNHFGHLAPDPSRMQTILNNLNNCAARFGMCFTPATCEVLLQD</sequence>
<name>A0A074ZF68_OPIVI</name>
<evidence type="ECO:0000313" key="1">
    <source>
        <dbReference type="EMBL" id="KER24277.1"/>
    </source>
</evidence>